<evidence type="ECO:0000259" key="6">
    <source>
        <dbReference type="PROSITE" id="PS50016"/>
    </source>
</evidence>
<accession>A0AAD4BXV4</accession>
<evidence type="ECO:0000313" key="8">
    <source>
        <dbReference type="Proteomes" id="UP001194468"/>
    </source>
</evidence>
<dbReference type="InterPro" id="IPR011011">
    <property type="entry name" value="Znf_FYVE_PHD"/>
</dbReference>
<feature type="region of interest" description="Disordered" evidence="5">
    <location>
        <begin position="69"/>
        <end position="104"/>
    </location>
</feature>
<reference evidence="7" key="1">
    <citation type="submission" date="2019-10" db="EMBL/GenBank/DDBJ databases">
        <authorList>
            <consortium name="DOE Joint Genome Institute"/>
            <person name="Kuo A."/>
            <person name="Miyauchi S."/>
            <person name="Kiss E."/>
            <person name="Drula E."/>
            <person name="Kohler A."/>
            <person name="Sanchez-Garcia M."/>
            <person name="Andreopoulos B."/>
            <person name="Barry K.W."/>
            <person name="Bonito G."/>
            <person name="Buee M."/>
            <person name="Carver A."/>
            <person name="Chen C."/>
            <person name="Cichocki N."/>
            <person name="Clum A."/>
            <person name="Culley D."/>
            <person name="Crous P.W."/>
            <person name="Fauchery L."/>
            <person name="Girlanda M."/>
            <person name="Hayes R."/>
            <person name="Keri Z."/>
            <person name="LaButti K."/>
            <person name="Lipzen A."/>
            <person name="Lombard V."/>
            <person name="Magnuson J."/>
            <person name="Maillard F."/>
            <person name="Morin E."/>
            <person name="Murat C."/>
            <person name="Nolan M."/>
            <person name="Ohm R."/>
            <person name="Pangilinan J."/>
            <person name="Pereira M."/>
            <person name="Perotto S."/>
            <person name="Peter M."/>
            <person name="Riley R."/>
            <person name="Sitrit Y."/>
            <person name="Stielow B."/>
            <person name="Szollosi G."/>
            <person name="Zifcakova L."/>
            <person name="Stursova M."/>
            <person name="Spatafora J.W."/>
            <person name="Tedersoo L."/>
            <person name="Vaario L.-M."/>
            <person name="Yamada A."/>
            <person name="Yan M."/>
            <person name="Wang P."/>
            <person name="Xu J."/>
            <person name="Bruns T."/>
            <person name="Baldrian P."/>
            <person name="Vilgalys R."/>
            <person name="Henrissat B."/>
            <person name="Grigoriev I.V."/>
            <person name="Hibbett D."/>
            <person name="Nagy L.G."/>
            <person name="Martin F.M."/>
        </authorList>
    </citation>
    <scope>NUCLEOTIDE SEQUENCE</scope>
    <source>
        <strain evidence="7">BED1</strain>
    </source>
</reference>
<dbReference type="GO" id="GO:0008270">
    <property type="term" value="F:zinc ion binding"/>
    <property type="evidence" value="ECO:0007669"/>
    <property type="project" value="UniProtKB-KW"/>
</dbReference>
<dbReference type="PROSITE" id="PS01359">
    <property type="entry name" value="ZF_PHD_1"/>
    <property type="match status" value="1"/>
</dbReference>
<organism evidence="7 8">
    <name type="scientific">Boletus edulis BED1</name>
    <dbReference type="NCBI Taxonomy" id="1328754"/>
    <lineage>
        <taxon>Eukaryota</taxon>
        <taxon>Fungi</taxon>
        <taxon>Dikarya</taxon>
        <taxon>Basidiomycota</taxon>
        <taxon>Agaricomycotina</taxon>
        <taxon>Agaricomycetes</taxon>
        <taxon>Agaricomycetidae</taxon>
        <taxon>Boletales</taxon>
        <taxon>Boletineae</taxon>
        <taxon>Boletaceae</taxon>
        <taxon>Boletoideae</taxon>
        <taxon>Boletus</taxon>
    </lineage>
</organism>
<dbReference type="InterPro" id="IPR001965">
    <property type="entry name" value="Znf_PHD"/>
</dbReference>
<evidence type="ECO:0000313" key="7">
    <source>
        <dbReference type="EMBL" id="KAF8443096.1"/>
    </source>
</evidence>
<proteinExistence type="predicted"/>
<keyword evidence="1" id="KW-0479">Metal-binding</keyword>
<evidence type="ECO:0000256" key="5">
    <source>
        <dbReference type="SAM" id="MobiDB-lite"/>
    </source>
</evidence>
<evidence type="ECO:0000256" key="3">
    <source>
        <dbReference type="ARBA" id="ARBA00022833"/>
    </source>
</evidence>
<dbReference type="EMBL" id="WHUW01000008">
    <property type="protein sequence ID" value="KAF8443096.1"/>
    <property type="molecule type" value="Genomic_DNA"/>
</dbReference>
<gene>
    <name evidence="7" type="ORF">L210DRAFT_852619</name>
</gene>
<comment type="caution">
    <text evidence="7">The sequence shown here is derived from an EMBL/GenBank/DDBJ whole genome shotgun (WGS) entry which is preliminary data.</text>
</comment>
<keyword evidence="2 4" id="KW-0863">Zinc-finger</keyword>
<dbReference type="Pfam" id="PF00628">
    <property type="entry name" value="PHD"/>
    <property type="match status" value="1"/>
</dbReference>
<dbReference type="AlphaFoldDB" id="A0AAD4BXV4"/>
<dbReference type="Gene3D" id="3.30.40.10">
    <property type="entry name" value="Zinc/RING finger domain, C3HC4 (zinc finger)"/>
    <property type="match status" value="1"/>
</dbReference>
<dbReference type="SMART" id="SM00249">
    <property type="entry name" value="PHD"/>
    <property type="match status" value="1"/>
</dbReference>
<reference evidence="7" key="2">
    <citation type="journal article" date="2020" name="Nat. Commun.">
        <title>Large-scale genome sequencing of mycorrhizal fungi provides insights into the early evolution of symbiotic traits.</title>
        <authorList>
            <person name="Miyauchi S."/>
            <person name="Kiss E."/>
            <person name="Kuo A."/>
            <person name="Drula E."/>
            <person name="Kohler A."/>
            <person name="Sanchez-Garcia M."/>
            <person name="Morin E."/>
            <person name="Andreopoulos B."/>
            <person name="Barry K.W."/>
            <person name="Bonito G."/>
            <person name="Buee M."/>
            <person name="Carver A."/>
            <person name="Chen C."/>
            <person name="Cichocki N."/>
            <person name="Clum A."/>
            <person name="Culley D."/>
            <person name="Crous P.W."/>
            <person name="Fauchery L."/>
            <person name="Girlanda M."/>
            <person name="Hayes R.D."/>
            <person name="Keri Z."/>
            <person name="LaButti K."/>
            <person name="Lipzen A."/>
            <person name="Lombard V."/>
            <person name="Magnuson J."/>
            <person name="Maillard F."/>
            <person name="Murat C."/>
            <person name="Nolan M."/>
            <person name="Ohm R.A."/>
            <person name="Pangilinan J."/>
            <person name="Pereira M.F."/>
            <person name="Perotto S."/>
            <person name="Peter M."/>
            <person name="Pfister S."/>
            <person name="Riley R."/>
            <person name="Sitrit Y."/>
            <person name="Stielow J.B."/>
            <person name="Szollosi G."/>
            <person name="Zifcakova L."/>
            <person name="Stursova M."/>
            <person name="Spatafora J.W."/>
            <person name="Tedersoo L."/>
            <person name="Vaario L.M."/>
            <person name="Yamada A."/>
            <person name="Yan M."/>
            <person name="Wang P."/>
            <person name="Xu J."/>
            <person name="Bruns T."/>
            <person name="Baldrian P."/>
            <person name="Vilgalys R."/>
            <person name="Dunand C."/>
            <person name="Henrissat B."/>
            <person name="Grigoriev I.V."/>
            <person name="Hibbett D."/>
            <person name="Nagy L.G."/>
            <person name="Martin F.M."/>
        </authorList>
    </citation>
    <scope>NUCLEOTIDE SEQUENCE</scope>
    <source>
        <strain evidence="7">BED1</strain>
    </source>
</reference>
<dbReference type="PROSITE" id="PS50016">
    <property type="entry name" value="ZF_PHD_2"/>
    <property type="match status" value="1"/>
</dbReference>
<dbReference type="InterPro" id="IPR019786">
    <property type="entry name" value="Zinc_finger_PHD-type_CS"/>
</dbReference>
<keyword evidence="3" id="KW-0862">Zinc</keyword>
<evidence type="ECO:0000256" key="2">
    <source>
        <dbReference type="ARBA" id="ARBA00022771"/>
    </source>
</evidence>
<feature type="compositionally biased region" description="Low complexity" evidence="5">
    <location>
        <begin position="76"/>
        <end position="89"/>
    </location>
</feature>
<dbReference type="InterPro" id="IPR019787">
    <property type="entry name" value="Znf_PHD-finger"/>
</dbReference>
<evidence type="ECO:0000256" key="1">
    <source>
        <dbReference type="ARBA" id="ARBA00022723"/>
    </source>
</evidence>
<protein>
    <recommendedName>
        <fullName evidence="6">PHD-type domain-containing protein</fullName>
    </recommendedName>
</protein>
<sequence length="104" mass="11548">MSPSCQRCGLGNSGPQAFLLTCRGCRKTWHHRCHQPPVEDQDLIQRIRATRSGDTSNDLSTWMCRRCKKRASETPSVMSSRETTVSSVSRAEDSKDSTSSSTTP</sequence>
<dbReference type="SUPFAM" id="SSF57903">
    <property type="entry name" value="FYVE/PHD zinc finger"/>
    <property type="match status" value="1"/>
</dbReference>
<dbReference type="InterPro" id="IPR013083">
    <property type="entry name" value="Znf_RING/FYVE/PHD"/>
</dbReference>
<dbReference type="Proteomes" id="UP001194468">
    <property type="component" value="Unassembled WGS sequence"/>
</dbReference>
<feature type="domain" description="PHD-type" evidence="6">
    <location>
        <begin position="2"/>
        <end position="70"/>
    </location>
</feature>
<evidence type="ECO:0000256" key="4">
    <source>
        <dbReference type="PROSITE-ProRule" id="PRU00146"/>
    </source>
</evidence>
<feature type="non-terminal residue" evidence="7">
    <location>
        <position position="104"/>
    </location>
</feature>
<keyword evidence="8" id="KW-1185">Reference proteome</keyword>
<name>A0AAD4BXV4_BOLED</name>